<keyword evidence="2" id="KW-0446">Lipid-binding</keyword>
<dbReference type="Gene3D" id="3.30.1180.10">
    <property type="match status" value="1"/>
</dbReference>
<evidence type="ECO:0000313" key="4">
    <source>
        <dbReference type="Proteomes" id="UP000051686"/>
    </source>
</evidence>
<dbReference type="STRING" id="1423777.FD46_GL001508"/>
<dbReference type="GO" id="GO:0008289">
    <property type="term" value="F:lipid binding"/>
    <property type="evidence" value="ECO:0007669"/>
    <property type="project" value="UniProtKB-KW"/>
</dbReference>
<dbReference type="PROSITE" id="PS51482">
    <property type="entry name" value="DEGV"/>
    <property type="match status" value="1"/>
</dbReference>
<evidence type="ECO:0000313" key="3">
    <source>
        <dbReference type="EMBL" id="KRL04381.1"/>
    </source>
</evidence>
<dbReference type="Pfam" id="PF02645">
    <property type="entry name" value="DegV"/>
    <property type="match status" value="1"/>
</dbReference>
<accession>A0A0R1M7S6</accession>
<name>A0A0R1M7S6_9LACO</name>
<proteinExistence type="predicted"/>
<gene>
    <name evidence="3" type="ORF">FD46_GL001508</name>
</gene>
<dbReference type="PANTHER" id="PTHR33434">
    <property type="entry name" value="DEGV DOMAIN-CONTAINING PROTEIN DR_1986-RELATED"/>
    <property type="match status" value="1"/>
</dbReference>
<dbReference type="PATRIC" id="fig|1423777.3.peg.1558"/>
<dbReference type="PANTHER" id="PTHR33434:SF2">
    <property type="entry name" value="FATTY ACID-BINDING PROTEIN TM_1468"/>
    <property type="match status" value="1"/>
</dbReference>
<keyword evidence="4" id="KW-1185">Reference proteome</keyword>
<reference evidence="3 4" key="1">
    <citation type="journal article" date="2015" name="Genome Announc.">
        <title>Expanding the biotechnology potential of lactobacilli through comparative genomics of 213 strains and associated genera.</title>
        <authorList>
            <person name="Sun Z."/>
            <person name="Harris H.M."/>
            <person name="McCann A."/>
            <person name="Guo C."/>
            <person name="Argimon S."/>
            <person name="Zhang W."/>
            <person name="Yang X."/>
            <person name="Jeffery I.B."/>
            <person name="Cooney J.C."/>
            <person name="Kagawa T.F."/>
            <person name="Liu W."/>
            <person name="Song Y."/>
            <person name="Salvetti E."/>
            <person name="Wrobel A."/>
            <person name="Rasinkangas P."/>
            <person name="Parkhill J."/>
            <person name="Rea M.C."/>
            <person name="O'Sullivan O."/>
            <person name="Ritari J."/>
            <person name="Douillard F.P."/>
            <person name="Paul Ross R."/>
            <person name="Yang R."/>
            <person name="Briner A.E."/>
            <person name="Felis G.E."/>
            <person name="de Vos W.M."/>
            <person name="Barrangou R."/>
            <person name="Klaenhammer T.R."/>
            <person name="Caufield P.W."/>
            <person name="Cui Y."/>
            <person name="Zhang H."/>
            <person name="O'Toole P.W."/>
        </authorList>
    </citation>
    <scope>NUCLEOTIDE SEQUENCE [LARGE SCALE GENOMIC DNA]</scope>
    <source>
        <strain evidence="3 4">DSM 19972</strain>
    </source>
</reference>
<comment type="function">
    <text evidence="1">May bind long-chain fatty acids, such as palmitate, and may play a role in lipid transport or fatty acid metabolism.</text>
</comment>
<dbReference type="NCBIfam" id="TIGR00762">
    <property type="entry name" value="DegV"/>
    <property type="match status" value="1"/>
</dbReference>
<evidence type="ECO:0000256" key="2">
    <source>
        <dbReference type="ARBA" id="ARBA00023121"/>
    </source>
</evidence>
<dbReference type="EMBL" id="AZEH01000039">
    <property type="protein sequence ID" value="KRL04381.1"/>
    <property type="molecule type" value="Genomic_DNA"/>
</dbReference>
<dbReference type="InterPro" id="IPR043168">
    <property type="entry name" value="DegV_C"/>
</dbReference>
<comment type="caution">
    <text evidence="3">The sequence shown here is derived from an EMBL/GenBank/DDBJ whole genome shotgun (WGS) entry which is preliminary data.</text>
</comment>
<dbReference type="AlphaFoldDB" id="A0A0R1M7S6"/>
<dbReference type="Gene3D" id="3.40.50.10170">
    <property type="match status" value="1"/>
</dbReference>
<dbReference type="InterPro" id="IPR003797">
    <property type="entry name" value="DegV"/>
</dbReference>
<dbReference type="SUPFAM" id="SSF82549">
    <property type="entry name" value="DAK1/DegV-like"/>
    <property type="match status" value="1"/>
</dbReference>
<protein>
    <submittedName>
        <fullName evidence="3">DegV family protein</fullName>
    </submittedName>
</protein>
<dbReference type="Proteomes" id="UP000051686">
    <property type="component" value="Unassembled WGS sequence"/>
</dbReference>
<evidence type="ECO:0000256" key="1">
    <source>
        <dbReference type="ARBA" id="ARBA00003238"/>
    </source>
</evidence>
<organism evidence="3 4">
    <name type="scientific">Liquorilactobacillus oeni DSM 19972</name>
    <dbReference type="NCBI Taxonomy" id="1423777"/>
    <lineage>
        <taxon>Bacteria</taxon>
        <taxon>Bacillati</taxon>
        <taxon>Bacillota</taxon>
        <taxon>Bacilli</taxon>
        <taxon>Lactobacillales</taxon>
        <taxon>Lactobacillaceae</taxon>
        <taxon>Liquorilactobacillus</taxon>
    </lineage>
</organism>
<dbReference type="InterPro" id="IPR050270">
    <property type="entry name" value="DegV_domain_contain"/>
</dbReference>
<sequence length="302" mass="33956">MITDIKKMQRVGAHLMKIAVVTDSTAYLSQEQIAENDIYVIPIPVIIDNHVYKEGVDISTEEFYQKLRTSQTFPSTSQPPIGEMIKFYEELGKKGYDAVISIHLAASISGFVQSLKSMAGEIKETKVYPFDSKITVMLMGNMVIAAARMAKKGADVETILEHLRKLRDTTNECFIVDDLQNLVRGGRLSNASAFIGSVLKIKPLLTFDRKTNKIIAFDKVRSMKKAIKRAESVFDKEQQKVSYPLRLIVIHANDKNAALLWQKELAKKYPDYQVDLSYIGPVVGVHLGEKALALAWMKDIDK</sequence>